<reference evidence="1 2" key="1">
    <citation type="submission" date="2022-04" db="EMBL/GenBank/DDBJ databases">
        <title>Positive selection, recombination, and allopatry shape intraspecific diversity of widespread and dominant cyanobacteria.</title>
        <authorList>
            <person name="Wei J."/>
            <person name="Shu W."/>
            <person name="Hu C."/>
        </authorList>
    </citation>
    <scope>NUCLEOTIDE SEQUENCE [LARGE SCALE GENOMIC DNA]</scope>
    <source>
        <strain evidence="1 2">GB2-A4</strain>
    </source>
</reference>
<keyword evidence="2" id="KW-1185">Reference proteome</keyword>
<proteinExistence type="predicted"/>
<evidence type="ECO:0000313" key="1">
    <source>
        <dbReference type="EMBL" id="MEP0820610.1"/>
    </source>
</evidence>
<organism evidence="1 2">
    <name type="scientific">Trichocoleus desertorum GB2-A4</name>
    <dbReference type="NCBI Taxonomy" id="2933944"/>
    <lineage>
        <taxon>Bacteria</taxon>
        <taxon>Bacillati</taxon>
        <taxon>Cyanobacteriota</taxon>
        <taxon>Cyanophyceae</taxon>
        <taxon>Leptolyngbyales</taxon>
        <taxon>Trichocoleusaceae</taxon>
        <taxon>Trichocoleus</taxon>
    </lineage>
</organism>
<dbReference type="EMBL" id="JAMPKM010000036">
    <property type="protein sequence ID" value="MEP0820610.1"/>
    <property type="molecule type" value="Genomic_DNA"/>
</dbReference>
<sequence length="141" mass="14923">MFASVAGMLLIDLPSFYKSEVEFQSKAIAATGTVIGVAEKKEYSGGGGIVPLTVTTKYIATVEFQTNQRNLVEFTASSACSSQRDCENKLVPVLYNPDFPSKARVDSGATPEGMAQGRLVLSTVFLVADIAFLGMDLGNSG</sequence>
<evidence type="ECO:0000313" key="2">
    <source>
        <dbReference type="Proteomes" id="UP001464891"/>
    </source>
</evidence>
<dbReference type="RefSeq" id="WP_190430993.1">
    <property type="nucleotide sequence ID" value="NZ_JAMPKM010000036.1"/>
</dbReference>
<dbReference type="Proteomes" id="UP001464891">
    <property type="component" value="Unassembled WGS sequence"/>
</dbReference>
<accession>A0ABV0JHU5</accession>
<name>A0ABV0JHU5_9CYAN</name>
<gene>
    <name evidence="1" type="ORF">NC998_26320</name>
</gene>
<comment type="caution">
    <text evidence="1">The sequence shown here is derived from an EMBL/GenBank/DDBJ whole genome shotgun (WGS) entry which is preliminary data.</text>
</comment>
<protein>
    <submittedName>
        <fullName evidence="1">DUF3592 domain-containing protein</fullName>
    </submittedName>
</protein>